<reference evidence="1" key="1">
    <citation type="submission" date="2023-03" db="EMBL/GenBank/DDBJ databases">
        <title>Massive genome expansion in bonnet fungi (Mycena s.s.) driven by repeated elements and novel gene families across ecological guilds.</title>
        <authorList>
            <consortium name="Lawrence Berkeley National Laboratory"/>
            <person name="Harder C.B."/>
            <person name="Miyauchi S."/>
            <person name="Viragh M."/>
            <person name="Kuo A."/>
            <person name="Thoen E."/>
            <person name="Andreopoulos B."/>
            <person name="Lu D."/>
            <person name="Skrede I."/>
            <person name="Drula E."/>
            <person name="Henrissat B."/>
            <person name="Morin E."/>
            <person name="Kohler A."/>
            <person name="Barry K."/>
            <person name="LaButti K."/>
            <person name="Morin E."/>
            <person name="Salamov A."/>
            <person name="Lipzen A."/>
            <person name="Mereny Z."/>
            <person name="Hegedus B."/>
            <person name="Baldrian P."/>
            <person name="Stursova M."/>
            <person name="Weitz H."/>
            <person name="Taylor A."/>
            <person name="Grigoriev I.V."/>
            <person name="Nagy L.G."/>
            <person name="Martin F."/>
            <person name="Kauserud H."/>
        </authorList>
    </citation>
    <scope>NUCLEOTIDE SEQUENCE</scope>
    <source>
        <strain evidence="1">CBHHK200</strain>
    </source>
</reference>
<dbReference type="AlphaFoldDB" id="A0AAD6X982"/>
<dbReference type="EMBL" id="JARJCM010000017">
    <property type="protein sequence ID" value="KAJ7041347.1"/>
    <property type="molecule type" value="Genomic_DNA"/>
</dbReference>
<comment type="caution">
    <text evidence="1">The sequence shown here is derived from an EMBL/GenBank/DDBJ whole genome shotgun (WGS) entry which is preliminary data.</text>
</comment>
<evidence type="ECO:0000313" key="2">
    <source>
        <dbReference type="Proteomes" id="UP001218188"/>
    </source>
</evidence>
<keyword evidence="2" id="KW-1185">Reference proteome</keyword>
<accession>A0AAD6X982</accession>
<dbReference type="Proteomes" id="UP001218188">
    <property type="component" value="Unassembled WGS sequence"/>
</dbReference>
<organism evidence="1 2">
    <name type="scientific">Mycena alexandri</name>
    <dbReference type="NCBI Taxonomy" id="1745969"/>
    <lineage>
        <taxon>Eukaryota</taxon>
        <taxon>Fungi</taxon>
        <taxon>Dikarya</taxon>
        <taxon>Basidiomycota</taxon>
        <taxon>Agaricomycotina</taxon>
        <taxon>Agaricomycetes</taxon>
        <taxon>Agaricomycetidae</taxon>
        <taxon>Agaricales</taxon>
        <taxon>Marasmiineae</taxon>
        <taxon>Mycenaceae</taxon>
        <taxon>Mycena</taxon>
    </lineage>
</organism>
<gene>
    <name evidence="1" type="ORF">C8F04DRAFT_1302157</name>
</gene>
<name>A0AAD6X982_9AGAR</name>
<sequence>MLPSLLSAGVGAALVALTMPRVGHWRLEALYTGRDRWAGQAIEMGTTGVNYAGLMRGGSSREGFEGLVSQGDTALQGQRWRDDLTPFLSAKRSHRLTEGRGACDLKGYLHFPGLDVRGSRWCMEWRVMVRSGPPDLENRPSGVRSKVVGDSQWCTEWRVMVRSGPPDLENRPSGVRSKVVGDWRGLCERK</sequence>
<proteinExistence type="predicted"/>
<evidence type="ECO:0000313" key="1">
    <source>
        <dbReference type="EMBL" id="KAJ7041347.1"/>
    </source>
</evidence>
<protein>
    <submittedName>
        <fullName evidence="1">Uncharacterized protein</fullName>
    </submittedName>
</protein>